<dbReference type="GO" id="GO:0005730">
    <property type="term" value="C:nucleolus"/>
    <property type="evidence" value="ECO:0007669"/>
    <property type="project" value="UniProtKB-SubCell"/>
</dbReference>
<feature type="domain" description="RNA 3'-terminal phosphate cyclase" evidence="5">
    <location>
        <begin position="55"/>
        <end position="363"/>
    </location>
</feature>
<dbReference type="OrthoDB" id="1911237at2759"/>
<accession>A0A2H9TJM2</accession>
<dbReference type="PROSITE" id="PS01287">
    <property type="entry name" value="RTC"/>
    <property type="match status" value="1"/>
</dbReference>
<evidence type="ECO:0000256" key="2">
    <source>
        <dbReference type="ARBA" id="ARBA00007089"/>
    </source>
</evidence>
<dbReference type="PANTHER" id="PTHR11096">
    <property type="entry name" value="RNA 3' TERMINAL PHOSPHATE CYCLASE"/>
    <property type="match status" value="1"/>
</dbReference>
<dbReference type="InterPro" id="IPR000228">
    <property type="entry name" value="RNA3'_term_phos_cyc"/>
</dbReference>
<name>A0A2H9TJM2_9FUNG</name>
<keyword evidence="3" id="KW-0690">Ribosome biogenesis</keyword>
<comment type="caution">
    <text evidence="7">The sequence shown here is derived from an EMBL/GenBank/DDBJ whole genome shotgun (WGS) entry which is preliminary data.</text>
</comment>
<dbReference type="SUPFAM" id="SSF55205">
    <property type="entry name" value="EPT/RTPC-like"/>
    <property type="match status" value="1"/>
</dbReference>
<dbReference type="Gene3D" id="3.30.360.20">
    <property type="entry name" value="RNA 3'-terminal phosphate cyclase, insert domain"/>
    <property type="match status" value="1"/>
</dbReference>
<dbReference type="InterPro" id="IPR016443">
    <property type="entry name" value="RNA3'_term_phos_cyc_type_2"/>
</dbReference>
<evidence type="ECO:0000256" key="1">
    <source>
        <dbReference type="ARBA" id="ARBA00004604"/>
    </source>
</evidence>
<proteinExistence type="inferred from homology"/>
<evidence type="ECO:0000313" key="7">
    <source>
        <dbReference type="EMBL" id="PJF17935.1"/>
    </source>
</evidence>
<dbReference type="AlphaFoldDB" id="A0A2H9TJM2"/>
<dbReference type="Proteomes" id="UP000240830">
    <property type="component" value="Unassembled WGS sequence"/>
</dbReference>
<dbReference type="NCBIfam" id="TIGR03400">
    <property type="entry name" value="18S_RNA_Rcl1p"/>
    <property type="match status" value="1"/>
</dbReference>
<dbReference type="GO" id="GO:0004521">
    <property type="term" value="F:RNA endonuclease activity"/>
    <property type="evidence" value="ECO:0007669"/>
    <property type="project" value="TreeGrafter"/>
</dbReference>
<gene>
    <name evidence="7" type="ORF">PSACC_02225</name>
</gene>
<evidence type="ECO:0000256" key="4">
    <source>
        <dbReference type="ARBA" id="ARBA00023242"/>
    </source>
</evidence>
<dbReference type="STRING" id="1246581.A0A2H9TJM2"/>
<dbReference type="InterPro" id="IPR020719">
    <property type="entry name" value="RNA3'_term_phos_cycl-like_CS"/>
</dbReference>
<dbReference type="InterPro" id="IPR013792">
    <property type="entry name" value="RNA3'P_cycl/enolpyr_Trfase_a/b"/>
</dbReference>
<dbReference type="Gene3D" id="3.65.10.20">
    <property type="entry name" value="RNA 3'-terminal phosphate cyclase domain"/>
    <property type="match status" value="1"/>
</dbReference>
<organism evidence="7 8">
    <name type="scientific">Paramicrosporidium saccamoebae</name>
    <dbReference type="NCBI Taxonomy" id="1246581"/>
    <lineage>
        <taxon>Eukaryota</taxon>
        <taxon>Fungi</taxon>
        <taxon>Fungi incertae sedis</taxon>
        <taxon>Cryptomycota</taxon>
        <taxon>Cryptomycota incertae sedis</taxon>
        <taxon>Paramicrosporidium</taxon>
    </lineage>
</organism>
<dbReference type="InterPro" id="IPR023797">
    <property type="entry name" value="RNA3'_phos_cyclase_dom"/>
</dbReference>
<protein>
    <submittedName>
        <fullName evidence="7">Putative 18S rRNA biogenesis protein RCL1</fullName>
    </submittedName>
</protein>
<comment type="subcellular location">
    <subcellularLocation>
        <location evidence="1">Nucleus</location>
        <location evidence="1">Nucleolus</location>
    </subcellularLocation>
</comment>
<evidence type="ECO:0000259" key="5">
    <source>
        <dbReference type="Pfam" id="PF01137"/>
    </source>
</evidence>
<evidence type="ECO:0000259" key="6">
    <source>
        <dbReference type="Pfam" id="PF05189"/>
    </source>
</evidence>
<dbReference type="InterPro" id="IPR013791">
    <property type="entry name" value="RNA3'-term_phos_cycl_insert"/>
</dbReference>
<keyword evidence="4" id="KW-0539">Nucleus</keyword>
<feature type="domain" description="RNA 3'-terminal phosphate cyclase insert" evidence="6">
    <location>
        <begin position="210"/>
        <end position="310"/>
    </location>
</feature>
<dbReference type="InterPro" id="IPR036553">
    <property type="entry name" value="RPTC_insert"/>
</dbReference>
<dbReference type="GO" id="GO:0000479">
    <property type="term" value="P:endonucleolytic cleavage of tricistronic rRNA transcript (SSU-rRNA, 5.8S rRNA, LSU-rRNA)"/>
    <property type="evidence" value="ECO:0007669"/>
    <property type="project" value="TreeGrafter"/>
</dbReference>
<dbReference type="Pfam" id="PF05189">
    <property type="entry name" value="RTC_insert"/>
    <property type="match status" value="1"/>
</dbReference>
<dbReference type="PANTHER" id="PTHR11096:SF1">
    <property type="entry name" value="RNA 3'-TERMINAL PHOSPHATE CYCLASE-LIKE PROTEIN"/>
    <property type="match status" value="1"/>
</dbReference>
<dbReference type="Pfam" id="PF01137">
    <property type="entry name" value="RTC"/>
    <property type="match status" value="1"/>
</dbReference>
<evidence type="ECO:0000256" key="3">
    <source>
        <dbReference type="ARBA" id="ARBA00022517"/>
    </source>
</evidence>
<dbReference type="InterPro" id="IPR037136">
    <property type="entry name" value="RNA3'_phos_cyclase_dom_sf"/>
</dbReference>
<evidence type="ECO:0000313" key="8">
    <source>
        <dbReference type="Proteomes" id="UP000240830"/>
    </source>
</evidence>
<keyword evidence="8" id="KW-1185">Reference proteome</keyword>
<reference evidence="7 8" key="1">
    <citation type="submission" date="2016-10" db="EMBL/GenBank/DDBJ databases">
        <title>The genome of Paramicrosporidium saccamoebae is the missing link in understanding Cryptomycota and Microsporidia evolution.</title>
        <authorList>
            <person name="Quandt C.A."/>
            <person name="Beaudet D."/>
            <person name="Corsaro D."/>
            <person name="Michel R."/>
            <person name="Corradi N."/>
            <person name="James T."/>
        </authorList>
    </citation>
    <scope>NUCLEOTIDE SEQUENCE [LARGE SCALE GENOMIC DNA]</scope>
    <source>
        <strain evidence="7 8">KSL3</strain>
    </source>
</reference>
<sequence>MSKVLNDTAAAISANGSASNSLLVSSDIICSIIASTSANSVSPVKAKLSSSVYMGAVQFRQRIILSLLSGKATVIKEIRSNEENPGLKGNILLVNLTSTEVTFRPGSIYGGELEFTCGVQRSLVYFLEALFILAPFSKLAFRVTLNGITADGVDQTIDGVKNINARILKHFGIDDGFDFKILRRGSLPLGGGKIFFTCPVISSLRPVSMTEVGAIKKIRGIAATTRVSPQVANRMIEAARSQLNTFIPDVYIYSDVFKGDDAGLSSGYSLFLQAESTSGAVYSADGVGSAGQPVEEMSIKVAHSLLRQIQKGGIVDQSHQWMLVMLMALCPADLSKVALGPLTPQCTMLLDDLKTFLGVSFKILENFPNEGTTTVSCIGAGFSNLNRRTQ</sequence>
<comment type="similarity">
    <text evidence="2">Belongs to the RNA 3'-terminal cyclase family. Type 2 subfamily.</text>
</comment>
<dbReference type="EMBL" id="MTSL01000150">
    <property type="protein sequence ID" value="PJF17935.1"/>
    <property type="molecule type" value="Genomic_DNA"/>
</dbReference>